<dbReference type="PANTHER" id="PTHR30244">
    <property type="entry name" value="TRANSAMINASE"/>
    <property type="match status" value="1"/>
</dbReference>
<dbReference type="PANTHER" id="PTHR30244:SF34">
    <property type="entry name" value="DTDP-4-AMINO-4,6-DIDEOXYGALACTOSE TRANSAMINASE"/>
    <property type="match status" value="1"/>
</dbReference>
<reference evidence="1" key="1">
    <citation type="submission" date="2018-05" db="EMBL/GenBank/DDBJ databases">
        <authorList>
            <person name="Lanie J.A."/>
            <person name="Ng W.-L."/>
            <person name="Kazmierczak K.M."/>
            <person name="Andrzejewski T.M."/>
            <person name="Davidsen T.M."/>
            <person name="Wayne K.J."/>
            <person name="Tettelin H."/>
            <person name="Glass J.I."/>
            <person name="Rusch D."/>
            <person name="Podicherti R."/>
            <person name="Tsui H.-C.T."/>
            <person name="Winkler M.E."/>
        </authorList>
    </citation>
    <scope>NUCLEOTIDE SEQUENCE</scope>
</reference>
<protein>
    <recommendedName>
        <fullName evidence="2">DegT/DnrJ/EryC1/StrS aminotransferase family protein</fullName>
    </recommendedName>
</protein>
<evidence type="ECO:0000313" key="1">
    <source>
        <dbReference type="EMBL" id="SVE51757.1"/>
    </source>
</evidence>
<dbReference type="Gene3D" id="3.40.640.10">
    <property type="entry name" value="Type I PLP-dependent aspartate aminotransferase-like (Major domain)"/>
    <property type="match status" value="1"/>
</dbReference>
<dbReference type="Pfam" id="PF01041">
    <property type="entry name" value="DegT_DnrJ_EryC1"/>
    <property type="match status" value="1"/>
</dbReference>
<dbReference type="SUPFAM" id="SSF53383">
    <property type="entry name" value="PLP-dependent transferases"/>
    <property type="match status" value="1"/>
</dbReference>
<dbReference type="InterPro" id="IPR000653">
    <property type="entry name" value="DegT/StrS_aminotransferase"/>
</dbReference>
<organism evidence="1">
    <name type="scientific">marine metagenome</name>
    <dbReference type="NCBI Taxonomy" id="408172"/>
    <lineage>
        <taxon>unclassified sequences</taxon>
        <taxon>metagenomes</taxon>
        <taxon>ecological metagenomes</taxon>
    </lineage>
</organism>
<dbReference type="GO" id="GO:0000271">
    <property type="term" value="P:polysaccharide biosynthetic process"/>
    <property type="evidence" value="ECO:0007669"/>
    <property type="project" value="TreeGrafter"/>
</dbReference>
<dbReference type="InterPro" id="IPR015421">
    <property type="entry name" value="PyrdxlP-dep_Trfase_major"/>
</dbReference>
<feature type="non-terminal residue" evidence="1">
    <location>
        <position position="176"/>
    </location>
</feature>
<dbReference type="EMBL" id="UINC01222817">
    <property type="protein sequence ID" value="SVE51757.1"/>
    <property type="molecule type" value="Genomic_DNA"/>
</dbReference>
<proteinExistence type="predicted"/>
<sequence>MNQKETNLAKNIIKKHFSVKKKNQSANTKTRIPLAVPPYGWEEVWDALDSMLKMKTTMGRKVKLFEKLFAKYIGVKYAVMVNSGSSANLLALSILTNPLLDKKRIKINDEIITPAVTWSTTVFPIVNVKAKPVFVDVESETFNIDPQKIEDAITKKTRAIMTVHLLGNPCNMKIIN</sequence>
<dbReference type="GO" id="GO:0030170">
    <property type="term" value="F:pyridoxal phosphate binding"/>
    <property type="evidence" value="ECO:0007669"/>
    <property type="project" value="TreeGrafter"/>
</dbReference>
<name>A0A383E4I6_9ZZZZ</name>
<accession>A0A383E4I6</accession>
<dbReference type="GO" id="GO:0008483">
    <property type="term" value="F:transaminase activity"/>
    <property type="evidence" value="ECO:0007669"/>
    <property type="project" value="TreeGrafter"/>
</dbReference>
<dbReference type="InterPro" id="IPR015424">
    <property type="entry name" value="PyrdxlP-dep_Trfase"/>
</dbReference>
<gene>
    <name evidence="1" type="ORF">METZ01_LOCUS504611</name>
</gene>
<dbReference type="AlphaFoldDB" id="A0A383E4I6"/>
<evidence type="ECO:0008006" key="2">
    <source>
        <dbReference type="Google" id="ProtNLM"/>
    </source>
</evidence>